<organism evidence="11 12">
    <name type="scientific">Plakobranchus ocellatus</name>
    <dbReference type="NCBI Taxonomy" id="259542"/>
    <lineage>
        <taxon>Eukaryota</taxon>
        <taxon>Metazoa</taxon>
        <taxon>Spiralia</taxon>
        <taxon>Lophotrochozoa</taxon>
        <taxon>Mollusca</taxon>
        <taxon>Gastropoda</taxon>
        <taxon>Heterobranchia</taxon>
        <taxon>Euthyneura</taxon>
        <taxon>Panpulmonata</taxon>
        <taxon>Sacoglossa</taxon>
        <taxon>Placobranchoidea</taxon>
        <taxon>Plakobranchidae</taxon>
        <taxon>Plakobranchus</taxon>
    </lineage>
</organism>
<dbReference type="GO" id="GO:0005737">
    <property type="term" value="C:cytoplasm"/>
    <property type="evidence" value="ECO:0007669"/>
    <property type="project" value="UniProtKB-ARBA"/>
</dbReference>
<evidence type="ECO:0000256" key="7">
    <source>
        <dbReference type="ARBA" id="ARBA00023136"/>
    </source>
</evidence>
<dbReference type="AlphaFoldDB" id="A0AAV4A3J9"/>
<accession>A0AAV4A3J9</accession>
<feature type="region of interest" description="Disordered" evidence="10">
    <location>
        <begin position="1"/>
        <end position="24"/>
    </location>
</feature>
<evidence type="ECO:0000313" key="11">
    <source>
        <dbReference type="EMBL" id="GFO01437.1"/>
    </source>
</evidence>
<keyword evidence="4 9" id="KW-0812">Transmembrane</keyword>
<evidence type="ECO:0000256" key="9">
    <source>
        <dbReference type="RuleBase" id="RU363111"/>
    </source>
</evidence>
<keyword evidence="7 9" id="KW-0472">Membrane</keyword>
<dbReference type="PANTHER" id="PTHR23137:SF36">
    <property type="entry name" value="VESICLE TRANSPORT PROTEIN SFT2C"/>
    <property type="match status" value="1"/>
</dbReference>
<dbReference type="Pfam" id="PF04178">
    <property type="entry name" value="Got1"/>
    <property type="match status" value="1"/>
</dbReference>
<sequence length="208" mass="23245">MASLSQSVKDYLSRPNKDSSSSTKYTLLSSKWFSFSEDVEDKPQTEAADGWFSKAQSDPLLPSLSKKQRIVGFILCLLMGTFCFSLAGLYIPLLALKARKFALLYSLGSLFVIFSFALLWGPMNHLKHLFSVTRLPFTATYFGTMFATLYFAMWVKSTIFTVFFAVLQIVALVWYITSYIPGGQTGLRFFTSIFYGAASKTVGKALPV</sequence>
<dbReference type="GO" id="GO:0016192">
    <property type="term" value="P:vesicle-mediated transport"/>
    <property type="evidence" value="ECO:0007669"/>
    <property type="project" value="InterPro"/>
</dbReference>
<gene>
    <name evidence="11" type="ORF">PoB_002794200</name>
</gene>
<comment type="subcellular location">
    <subcellularLocation>
        <location evidence="2 9">Membrane</location>
        <topology evidence="2 9">Multi-pass membrane protein</topology>
    </subcellularLocation>
</comment>
<evidence type="ECO:0000256" key="5">
    <source>
        <dbReference type="ARBA" id="ARBA00022927"/>
    </source>
</evidence>
<evidence type="ECO:0000256" key="8">
    <source>
        <dbReference type="ARBA" id="ARBA00025800"/>
    </source>
</evidence>
<feature type="transmembrane region" description="Helical" evidence="9">
    <location>
        <begin position="159"/>
        <end position="180"/>
    </location>
</feature>
<dbReference type="PANTHER" id="PTHR23137">
    <property type="entry name" value="VESICLE TRANSPORT PROTEIN-RELATED"/>
    <property type="match status" value="1"/>
</dbReference>
<evidence type="ECO:0000256" key="2">
    <source>
        <dbReference type="ARBA" id="ARBA00004141"/>
    </source>
</evidence>
<dbReference type="GO" id="GO:0015031">
    <property type="term" value="P:protein transport"/>
    <property type="evidence" value="ECO:0007669"/>
    <property type="project" value="UniProtKB-KW"/>
</dbReference>
<dbReference type="GO" id="GO:0012505">
    <property type="term" value="C:endomembrane system"/>
    <property type="evidence" value="ECO:0007669"/>
    <property type="project" value="UniProtKB-ARBA"/>
</dbReference>
<feature type="transmembrane region" description="Helical" evidence="9">
    <location>
        <begin position="103"/>
        <end position="123"/>
    </location>
</feature>
<feature type="transmembrane region" description="Helical" evidence="9">
    <location>
        <begin position="70"/>
        <end position="91"/>
    </location>
</feature>
<comment type="caution">
    <text evidence="11">The sequence shown here is derived from an EMBL/GenBank/DDBJ whole genome shotgun (WGS) entry which is preliminary data.</text>
</comment>
<evidence type="ECO:0000256" key="6">
    <source>
        <dbReference type="ARBA" id="ARBA00022989"/>
    </source>
</evidence>
<protein>
    <recommendedName>
        <fullName evidence="9">Vesicle transport protein</fullName>
    </recommendedName>
</protein>
<keyword evidence="6 9" id="KW-1133">Transmembrane helix</keyword>
<name>A0AAV4A3J9_9GAST</name>
<comment type="function">
    <text evidence="1 9">May be involved in fusion of retrograde transport vesicles derived from an endocytic compartment with the Golgi complex.</text>
</comment>
<evidence type="ECO:0000256" key="4">
    <source>
        <dbReference type="ARBA" id="ARBA00022692"/>
    </source>
</evidence>
<evidence type="ECO:0000256" key="3">
    <source>
        <dbReference type="ARBA" id="ARBA00022448"/>
    </source>
</evidence>
<dbReference type="Proteomes" id="UP000735302">
    <property type="component" value="Unassembled WGS sequence"/>
</dbReference>
<proteinExistence type="inferred from homology"/>
<reference evidence="11 12" key="1">
    <citation type="journal article" date="2021" name="Elife">
        <title>Chloroplast acquisition without the gene transfer in kleptoplastic sea slugs, Plakobranchus ocellatus.</title>
        <authorList>
            <person name="Maeda T."/>
            <person name="Takahashi S."/>
            <person name="Yoshida T."/>
            <person name="Shimamura S."/>
            <person name="Takaki Y."/>
            <person name="Nagai Y."/>
            <person name="Toyoda A."/>
            <person name="Suzuki Y."/>
            <person name="Arimoto A."/>
            <person name="Ishii H."/>
            <person name="Satoh N."/>
            <person name="Nishiyama T."/>
            <person name="Hasebe M."/>
            <person name="Maruyama T."/>
            <person name="Minagawa J."/>
            <person name="Obokata J."/>
            <person name="Shigenobu S."/>
        </authorList>
    </citation>
    <scope>NUCLEOTIDE SEQUENCE [LARGE SCALE GENOMIC DNA]</scope>
</reference>
<feature type="transmembrane region" description="Helical" evidence="9">
    <location>
        <begin position="135"/>
        <end position="153"/>
    </location>
</feature>
<evidence type="ECO:0000256" key="10">
    <source>
        <dbReference type="SAM" id="MobiDB-lite"/>
    </source>
</evidence>
<keyword evidence="3 9" id="KW-0813">Transport</keyword>
<comment type="similarity">
    <text evidence="8 9">Belongs to the SFT2 family.</text>
</comment>
<dbReference type="EMBL" id="BLXT01003294">
    <property type="protein sequence ID" value="GFO01437.1"/>
    <property type="molecule type" value="Genomic_DNA"/>
</dbReference>
<evidence type="ECO:0000313" key="12">
    <source>
        <dbReference type="Proteomes" id="UP000735302"/>
    </source>
</evidence>
<keyword evidence="12" id="KW-1185">Reference proteome</keyword>
<dbReference type="GO" id="GO:0016020">
    <property type="term" value="C:membrane"/>
    <property type="evidence" value="ECO:0007669"/>
    <property type="project" value="UniProtKB-SubCell"/>
</dbReference>
<evidence type="ECO:0000256" key="1">
    <source>
        <dbReference type="ARBA" id="ARBA00003566"/>
    </source>
</evidence>
<dbReference type="InterPro" id="IPR007305">
    <property type="entry name" value="Vesicle_transpt_Got1/SFT2"/>
</dbReference>
<keyword evidence="5 9" id="KW-0653">Protein transport</keyword>
<dbReference type="InterPro" id="IPR011691">
    <property type="entry name" value="Vesicle_transpt_SFT2"/>
</dbReference>